<dbReference type="InterPro" id="IPR001412">
    <property type="entry name" value="aa-tRNA-synth_I_CS"/>
</dbReference>
<dbReference type="InParanoid" id="A0A371RKE0"/>
<evidence type="ECO:0000313" key="9">
    <source>
        <dbReference type="EMBL" id="RFB05911.1"/>
    </source>
</evidence>
<evidence type="ECO:0000313" key="10">
    <source>
        <dbReference type="Proteomes" id="UP000264589"/>
    </source>
</evidence>
<dbReference type="PRINTS" id="PR00987">
    <property type="entry name" value="TRNASYNTHGLU"/>
</dbReference>
<accession>A0A371RKE0</accession>
<keyword evidence="2" id="KW-0479">Metal-binding</keyword>
<dbReference type="InterPro" id="IPR000924">
    <property type="entry name" value="Glu/Gln-tRNA-synth"/>
</dbReference>
<dbReference type="SUPFAM" id="SSF52374">
    <property type="entry name" value="Nucleotidylyl transferase"/>
    <property type="match status" value="1"/>
</dbReference>
<dbReference type="PANTHER" id="PTHR43311">
    <property type="entry name" value="GLUTAMATE--TRNA LIGASE"/>
    <property type="match status" value="1"/>
</dbReference>
<dbReference type="GO" id="GO:0006424">
    <property type="term" value="P:glutamyl-tRNA aminoacylation"/>
    <property type="evidence" value="ECO:0007669"/>
    <property type="project" value="TreeGrafter"/>
</dbReference>
<dbReference type="EMBL" id="QUQO01000001">
    <property type="protein sequence ID" value="RFB05911.1"/>
    <property type="molecule type" value="Genomic_DNA"/>
</dbReference>
<dbReference type="GO" id="GO:0004818">
    <property type="term" value="F:glutamate-tRNA ligase activity"/>
    <property type="evidence" value="ECO:0007669"/>
    <property type="project" value="TreeGrafter"/>
</dbReference>
<reference evidence="9 10" key="1">
    <citation type="submission" date="2018-08" db="EMBL/GenBank/DDBJ databases">
        <title>Parvularcula sp. SM1705, isolated from surface water of the South Sea China.</title>
        <authorList>
            <person name="Sun L."/>
        </authorList>
    </citation>
    <scope>NUCLEOTIDE SEQUENCE [LARGE SCALE GENOMIC DNA]</scope>
    <source>
        <strain evidence="9 10">SM1705</strain>
    </source>
</reference>
<dbReference type="RefSeq" id="WP_116392543.1">
    <property type="nucleotide sequence ID" value="NZ_QUQO01000001.1"/>
</dbReference>
<comment type="caution">
    <text evidence="9">The sequence shown here is derived from an EMBL/GenBank/DDBJ whole genome shotgun (WGS) entry which is preliminary data.</text>
</comment>
<evidence type="ECO:0000259" key="8">
    <source>
        <dbReference type="Pfam" id="PF00749"/>
    </source>
</evidence>
<evidence type="ECO:0000256" key="6">
    <source>
        <dbReference type="ARBA" id="ARBA00023146"/>
    </source>
</evidence>
<proteinExistence type="inferred from homology"/>
<dbReference type="Gene3D" id="3.40.50.620">
    <property type="entry name" value="HUPs"/>
    <property type="match status" value="1"/>
</dbReference>
<keyword evidence="6 7" id="KW-0030">Aminoacyl-tRNA synthetase</keyword>
<evidence type="ECO:0000256" key="7">
    <source>
        <dbReference type="RuleBase" id="RU363037"/>
    </source>
</evidence>
<dbReference type="InterPro" id="IPR020058">
    <property type="entry name" value="Glu/Gln-tRNA-synth_Ib_cat-dom"/>
</dbReference>
<keyword evidence="10" id="KW-1185">Reference proteome</keyword>
<keyword evidence="4" id="KW-0862">Zinc</keyword>
<dbReference type="InterPro" id="IPR049940">
    <property type="entry name" value="GluQ/Sye"/>
</dbReference>
<name>A0A371RKE0_9PROT</name>
<dbReference type="GO" id="GO:0005829">
    <property type="term" value="C:cytosol"/>
    <property type="evidence" value="ECO:0007669"/>
    <property type="project" value="TreeGrafter"/>
</dbReference>
<evidence type="ECO:0000256" key="5">
    <source>
        <dbReference type="ARBA" id="ARBA00022840"/>
    </source>
</evidence>
<protein>
    <submittedName>
        <fullName evidence="9">tRNA glutamyl-Q(34) synthetase GluQRS</fullName>
    </submittedName>
</protein>
<dbReference type="Pfam" id="PF00749">
    <property type="entry name" value="tRNA-synt_1c"/>
    <property type="match status" value="1"/>
</dbReference>
<gene>
    <name evidence="9" type="ORF">DX908_11915</name>
</gene>
<keyword evidence="5 7" id="KW-0067">ATP-binding</keyword>
<evidence type="ECO:0000256" key="3">
    <source>
        <dbReference type="ARBA" id="ARBA00022741"/>
    </source>
</evidence>
<keyword evidence="7" id="KW-0648">Protein biosynthesis</keyword>
<dbReference type="OrthoDB" id="9807503at2"/>
<sequence length="287" mass="31751">MSFITRFAPSPTGHLHLGHAYSAILTWQAAVEAGGSILLRIEDIDKGRCRFEYEVAIVEDLGWLGLTFDPPIWRQSERLADYEARLETLIKRGLVYRCFKTRKELEEMSSAPHGPLGAAYSPGPMPPSEEEALLAKETPFAWRLDMKAVREEIGAPFDELTFLLDEDGTINDVLASAARFGDVVLGRKDVGTSYHLASVHDDIESGITHIIRGEDLAEAAGLHRLLYALFEAPPPIYRHHPLITDEDGKRLAKRDKAATLADIRARGASPLEVYARLGLTPPDSIQG</sequence>
<organism evidence="9 10">
    <name type="scientific">Parvularcula marina</name>
    <dbReference type="NCBI Taxonomy" id="2292771"/>
    <lineage>
        <taxon>Bacteria</taxon>
        <taxon>Pseudomonadati</taxon>
        <taxon>Pseudomonadota</taxon>
        <taxon>Alphaproteobacteria</taxon>
        <taxon>Parvularculales</taxon>
        <taxon>Parvularculaceae</taxon>
        <taxon>Parvularcula</taxon>
    </lineage>
</organism>
<dbReference type="PROSITE" id="PS00178">
    <property type="entry name" value="AA_TRNA_LIGASE_I"/>
    <property type="match status" value="1"/>
</dbReference>
<dbReference type="PANTHER" id="PTHR43311:SF1">
    <property type="entry name" value="GLUTAMYL-Q TRNA(ASP) SYNTHETASE"/>
    <property type="match status" value="1"/>
</dbReference>
<dbReference type="GO" id="GO:0005524">
    <property type="term" value="F:ATP binding"/>
    <property type="evidence" value="ECO:0007669"/>
    <property type="project" value="UniProtKB-KW"/>
</dbReference>
<evidence type="ECO:0000256" key="2">
    <source>
        <dbReference type="ARBA" id="ARBA00022723"/>
    </source>
</evidence>
<keyword evidence="1 7" id="KW-0436">Ligase</keyword>
<dbReference type="Proteomes" id="UP000264589">
    <property type="component" value="Unassembled WGS sequence"/>
</dbReference>
<feature type="domain" description="Glutamyl/glutaminyl-tRNA synthetase class Ib catalytic" evidence="8">
    <location>
        <begin position="5"/>
        <end position="273"/>
    </location>
</feature>
<evidence type="ECO:0000256" key="4">
    <source>
        <dbReference type="ARBA" id="ARBA00022833"/>
    </source>
</evidence>
<dbReference type="InterPro" id="IPR014729">
    <property type="entry name" value="Rossmann-like_a/b/a_fold"/>
</dbReference>
<keyword evidence="3 7" id="KW-0547">Nucleotide-binding</keyword>
<dbReference type="AlphaFoldDB" id="A0A371RKE0"/>
<evidence type="ECO:0000256" key="1">
    <source>
        <dbReference type="ARBA" id="ARBA00022598"/>
    </source>
</evidence>
<dbReference type="NCBIfam" id="NF004315">
    <property type="entry name" value="PRK05710.1-4"/>
    <property type="match status" value="1"/>
</dbReference>
<comment type="similarity">
    <text evidence="7">Belongs to the class-I aminoacyl-tRNA synthetase family.</text>
</comment>